<dbReference type="AlphaFoldDB" id="A0A8T0QX23"/>
<dbReference type="PANTHER" id="PTHR33018">
    <property type="entry name" value="OS10G0338966 PROTEIN-RELATED"/>
    <property type="match status" value="1"/>
</dbReference>
<keyword evidence="2" id="KW-1185">Reference proteome</keyword>
<protein>
    <recommendedName>
        <fullName evidence="3">Ubiquitin-like protease family profile domain-containing protein</fullName>
    </recommendedName>
</protein>
<sequence length="181" mass="20562">MEQQAKEMHNNVGFLDPQVFSATMLQFQAKDVTQAITKAMKHDFVVGAYNTGGHWVLVIIVMKWDVVWYLDSAKIWPQRKLCSQKFHRLILLIDIVDHAWHIQVHGENGEKDLKTKSKSKAKLTHKTDFLCAQQPSGSMFCGFYVGLNMMDLLADGMLCEFILKDIIDPKGEFYNGPADAA</sequence>
<gene>
    <name evidence="1" type="ORF">PVAP13_6NG161609</name>
</gene>
<reference evidence="1" key="1">
    <citation type="submission" date="2020-05" db="EMBL/GenBank/DDBJ databases">
        <title>WGS assembly of Panicum virgatum.</title>
        <authorList>
            <person name="Lovell J.T."/>
            <person name="Jenkins J."/>
            <person name="Shu S."/>
            <person name="Juenger T.E."/>
            <person name="Schmutz J."/>
        </authorList>
    </citation>
    <scope>NUCLEOTIDE SEQUENCE</scope>
    <source>
        <strain evidence="1">AP13</strain>
    </source>
</reference>
<accession>A0A8T0QX23</accession>
<proteinExistence type="predicted"/>
<evidence type="ECO:0000313" key="1">
    <source>
        <dbReference type="EMBL" id="KAG2577807.1"/>
    </source>
</evidence>
<dbReference type="InterPro" id="IPR038765">
    <property type="entry name" value="Papain-like_cys_pep_sf"/>
</dbReference>
<dbReference type="Proteomes" id="UP000823388">
    <property type="component" value="Chromosome 6N"/>
</dbReference>
<dbReference type="PANTHER" id="PTHR33018:SF34">
    <property type="entry name" value="OS02G0472350 PROTEIN"/>
    <property type="match status" value="1"/>
</dbReference>
<comment type="caution">
    <text evidence="1">The sequence shown here is derived from an EMBL/GenBank/DDBJ whole genome shotgun (WGS) entry which is preliminary data.</text>
</comment>
<organism evidence="1 2">
    <name type="scientific">Panicum virgatum</name>
    <name type="common">Blackwell switchgrass</name>
    <dbReference type="NCBI Taxonomy" id="38727"/>
    <lineage>
        <taxon>Eukaryota</taxon>
        <taxon>Viridiplantae</taxon>
        <taxon>Streptophyta</taxon>
        <taxon>Embryophyta</taxon>
        <taxon>Tracheophyta</taxon>
        <taxon>Spermatophyta</taxon>
        <taxon>Magnoliopsida</taxon>
        <taxon>Liliopsida</taxon>
        <taxon>Poales</taxon>
        <taxon>Poaceae</taxon>
        <taxon>PACMAD clade</taxon>
        <taxon>Panicoideae</taxon>
        <taxon>Panicodae</taxon>
        <taxon>Paniceae</taxon>
        <taxon>Panicinae</taxon>
        <taxon>Panicum</taxon>
        <taxon>Panicum sect. Hiantes</taxon>
    </lineage>
</organism>
<dbReference type="EMBL" id="CM029048">
    <property type="protein sequence ID" value="KAG2577807.1"/>
    <property type="molecule type" value="Genomic_DNA"/>
</dbReference>
<name>A0A8T0QX23_PANVG</name>
<evidence type="ECO:0000313" key="2">
    <source>
        <dbReference type="Proteomes" id="UP000823388"/>
    </source>
</evidence>
<dbReference type="Gene3D" id="3.40.395.10">
    <property type="entry name" value="Adenoviral Proteinase, Chain A"/>
    <property type="match status" value="1"/>
</dbReference>
<dbReference type="SUPFAM" id="SSF54001">
    <property type="entry name" value="Cysteine proteinases"/>
    <property type="match status" value="1"/>
</dbReference>
<evidence type="ECO:0008006" key="3">
    <source>
        <dbReference type="Google" id="ProtNLM"/>
    </source>
</evidence>